<protein>
    <submittedName>
        <fullName evidence="3">Transglutaminase-like domain-containing protein</fullName>
    </submittedName>
</protein>
<evidence type="ECO:0000256" key="1">
    <source>
        <dbReference type="SAM" id="SignalP"/>
    </source>
</evidence>
<dbReference type="SUPFAM" id="SSF54001">
    <property type="entry name" value="Cysteine proteinases"/>
    <property type="match status" value="1"/>
</dbReference>
<organism evidence="3 4">
    <name type="scientific">Luteimonas notoginsengisoli</name>
    <dbReference type="NCBI Taxonomy" id="1578200"/>
    <lineage>
        <taxon>Bacteria</taxon>
        <taxon>Pseudomonadati</taxon>
        <taxon>Pseudomonadota</taxon>
        <taxon>Gammaproteobacteria</taxon>
        <taxon>Lysobacterales</taxon>
        <taxon>Lysobacteraceae</taxon>
        <taxon>Luteimonas</taxon>
    </lineage>
</organism>
<dbReference type="EMBL" id="JBHRYF010000001">
    <property type="protein sequence ID" value="MFC3659184.1"/>
    <property type="molecule type" value="Genomic_DNA"/>
</dbReference>
<dbReference type="SMART" id="SM00460">
    <property type="entry name" value="TGc"/>
    <property type="match status" value="1"/>
</dbReference>
<feature type="domain" description="Transglutaminase-like" evidence="2">
    <location>
        <begin position="349"/>
        <end position="411"/>
    </location>
</feature>
<evidence type="ECO:0000259" key="2">
    <source>
        <dbReference type="SMART" id="SM00460"/>
    </source>
</evidence>
<name>A0ABV7UQK1_9GAMM</name>
<dbReference type="Proteomes" id="UP001595724">
    <property type="component" value="Unassembled WGS sequence"/>
</dbReference>
<keyword evidence="4" id="KW-1185">Reference proteome</keyword>
<dbReference type="PANTHER" id="PTHR38339:SF1">
    <property type="entry name" value="TRANSGLUTAMINASE-LIKE DOMAIN-CONTAINING PROTEIN"/>
    <property type="match status" value="1"/>
</dbReference>
<accession>A0ABV7UQK1</accession>
<dbReference type="InterPro" id="IPR002931">
    <property type="entry name" value="Transglutaminase-like"/>
</dbReference>
<dbReference type="Gene3D" id="3.10.620.30">
    <property type="match status" value="1"/>
</dbReference>
<evidence type="ECO:0000313" key="4">
    <source>
        <dbReference type="Proteomes" id="UP001595724"/>
    </source>
</evidence>
<gene>
    <name evidence="3" type="ORF">ACFOM9_03700</name>
</gene>
<dbReference type="RefSeq" id="WP_386707296.1">
    <property type="nucleotide sequence ID" value="NZ_JBHRYF010000001.1"/>
</dbReference>
<feature type="signal peptide" evidence="1">
    <location>
        <begin position="1"/>
        <end position="27"/>
    </location>
</feature>
<reference evidence="4" key="1">
    <citation type="journal article" date="2019" name="Int. J. Syst. Evol. Microbiol.">
        <title>The Global Catalogue of Microorganisms (GCM) 10K type strain sequencing project: providing services to taxonomists for standard genome sequencing and annotation.</title>
        <authorList>
            <consortium name="The Broad Institute Genomics Platform"/>
            <consortium name="The Broad Institute Genome Sequencing Center for Infectious Disease"/>
            <person name="Wu L."/>
            <person name="Ma J."/>
        </authorList>
    </citation>
    <scope>NUCLEOTIDE SEQUENCE [LARGE SCALE GENOMIC DNA]</scope>
    <source>
        <strain evidence="4">KCTC 42211</strain>
    </source>
</reference>
<keyword evidence="1" id="KW-0732">Signal</keyword>
<proteinExistence type="predicted"/>
<dbReference type="PANTHER" id="PTHR38339">
    <property type="entry name" value="TRANSGLUTAMINASE DOMAIN PROTEIN"/>
    <property type="match status" value="1"/>
</dbReference>
<evidence type="ECO:0000313" key="3">
    <source>
        <dbReference type="EMBL" id="MFC3659184.1"/>
    </source>
</evidence>
<comment type="caution">
    <text evidence="3">The sequence shown here is derived from an EMBL/GenBank/DDBJ whole genome shotgun (WGS) entry which is preliminary data.</text>
</comment>
<sequence length="498" mass="55520">MGRRPRLRLATCMLSVVLACGLATVHAAPASPSAEQVSALVDAGDFRAAEAGIDEALQQAKLSSGERRAYAFQRERMRRILLDFTLDESDVQARVRKQIPDLTDAEFAKWNAAGLFERMVIDGRTLYFNRSPSNLFRLSKEAVARRDPKLPPIGDGPMESLSAQQVAIRDAALAEHRSSVLPLRLRMTQKLTVDADAVPAGETVRAWIPYPQAIPGHQEDIVFVASAPAAHEIAPETAPQRTVYLERPARAGAATEFSVTYELTILGQYHAIDPDKVVATDITPELAPYVAERAPHVVFTDAMREFSRRVVGDETRPYRIVQKLFAAVDEIPWAGAREYSTISNISDYALHAGHADCGQQTLLLITLLRMNGIPARWQSGMVFSDGDYSNIHDWGQVYLAPYGWVPMDVTTGRLAADKDTGNDPSMEWFYLGGLDNWRIAFNQDWDQPFQPPKKHFRSDDVDSQRGEAEWDGGNLYFDQTGYDFEWQILPAKSAPTQR</sequence>
<dbReference type="PROSITE" id="PS51257">
    <property type="entry name" value="PROKAR_LIPOPROTEIN"/>
    <property type="match status" value="1"/>
</dbReference>
<dbReference type="Pfam" id="PF01841">
    <property type="entry name" value="Transglut_core"/>
    <property type="match status" value="1"/>
</dbReference>
<feature type="chain" id="PRO_5046595090" evidence="1">
    <location>
        <begin position="28"/>
        <end position="498"/>
    </location>
</feature>
<dbReference type="InterPro" id="IPR038765">
    <property type="entry name" value="Papain-like_cys_pep_sf"/>
</dbReference>